<feature type="coiled-coil region" evidence="1">
    <location>
        <begin position="16"/>
        <end position="73"/>
    </location>
</feature>
<evidence type="ECO:0000313" key="2">
    <source>
        <dbReference type="EMBL" id="MBL3657060.1"/>
    </source>
</evidence>
<accession>A0A937FA23</accession>
<organism evidence="2 3">
    <name type="scientific">Fulvivirga sediminis</name>
    <dbReference type="NCBI Taxonomy" id="2803949"/>
    <lineage>
        <taxon>Bacteria</taxon>
        <taxon>Pseudomonadati</taxon>
        <taxon>Bacteroidota</taxon>
        <taxon>Cytophagia</taxon>
        <taxon>Cytophagales</taxon>
        <taxon>Fulvivirgaceae</taxon>
        <taxon>Fulvivirga</taxon>
    </lineage>
</organism>
<comment type="caution">
    <text evidence="2">The sequence shown here is derived from an EMBL/GenBank/DDBJ whole genome shotgun (WGS) entry which is preliminary data.</text>
</comment>
<gene>
    <name evidence="2" type="ORF">JL102_13015</name>
</gene>
<evidence type="ECO:0000313" key="3">
    <source>
        <dbReference type="Proteomes" id="UP000659388"/>
    </source>
</evidence>
<proteinExistence type="predicted"/>
<dbReference type="AlphaFoldDB" id="A0A937FA23"/>
<reference evidence="2" key="1">
    <citation type="submission" date="2021-01" db="EMBL/GenBank/DDBJ databases">
        <title>Fulvivirga kasyanovii gen. nov., sp nov., a novel member of the phylum Bacteroidetes isolated from seawater in a mussel farm.</title>
        <authorList>
            <person name="Zhao L.-H."/>
            <person name="Wang Z.-J."/>
        </authorList>
    </citation>
    <scope>NUCLEOTIDE SEQUENCE</scope>
    <source>
        <strain evidence="2">2943</strain>
    </source>
</reference>
<dbReference type="EMBL" id="JAESIY010000006">
    <property type="protein sequence ID" value="MBL3657060.1"/>
    <property type="molecule type" value="Genomic_DNA"/>
</dbReference>
<dbReference type="RefSeq" id="WP_202244851.1">
    <property type="nucleotide sequence ID" value="NZ_JAESIY010000006.1"/>
</dbReference>
<protein>
    <submittedName>
        <fullName evidence="2">3-oxoacyl-ACP synthase</fullName>
    </submittedName>
</protein>
<keyword evidence="1" id="KW-0175">Coiled coil</keyword>
<sequence>MEQQISLKKKLYDHCVNFVDQRIKNAKEAMESAQEAANDETKSSAGDKYETGREMMQQEMENNAIQLAEAQKLKEIILSINPARSYKTAQSGSLVTTNHGSFYIAIGAGKIVLDGKEYFAIAPSSPLGMQLIDKSKGDSFELNTRKFIIEDIL</sequence>
<name>A0A937FA23_9BACT</name>
<evidence type="ECO:0000256" key="1">
    <source>
        <dbReference type="SAM" id="Coils"/>
    </source>
</evidence>
<dbReference type="Proteomes" id="UP000659388">
    <property type="component" value="Unassembled WGS sequence"/>
</dbReference>
<keyword evidence="3" id="KW-1185">Reference proteome</keyword>